<proteinExistence type="predicted"/>
<protein>
    <submittedName>
        <fullName evidence="1">Uncharacterized protein</fullName>
    </submittedName>
</protein>
<dbReference type="AlphaFoldDB" id="A0A8T0GXH2"/>
<name>A0A8T0GXH2_CERPU</name>
<dbReference type="Proteomes" id="UP000822688">
    <property type="component" value="Chromosome 8"/>
</dbReference>
<sequence length="282" mass="31252">MPSLQTMEYLGRLGLVPRKNKKERVASLPHVTESEETRRCSVEVSAGGDRSCKPGLPVDTTPCPLETGTNIKCAIKEPISGTAQDETAHTQQATAFVEIRDTLSTDLSTRADLNFDMADSFFPRTSTSGQEAVIDIEFMEYEQHVQARAKVLADENFGAPGGRHAWKTLIFWKRRRTVPTSTRRTFVSAASTPLYHPPFQALPGRKSYHGSRRSINPATVPLYMSHDEFSSSSIRPWWEPMMRGSGKISMAGGQDSKFCNMSPYVSLGGQPQRVPIAPLYVV</sequence>
<evidence type="ECO:0000313" key="1">
    <source>
        <dbReference type="EMBL" id="KAG0564471.1"/>
    </source>
</evidence>
<gene>
    <name evidence="1" type="ORF">KC19_8G113100</name>
</gene>
<reference evidence="1" key="1">
    <citation type="submission" date="2020-06" db="EMBL/GenBank/DDBJ databases">
        <title>WGS assembly of Ceratodon purpureus strain R40.</title>
        <authorList>
            <person name="Carey S.B."/>
            <person name="Jenkins J."/>
            <person name="Shu S."/>
            <person name="Lovell J.T."/>
            <person name="Sreedasyam A."/>
            <person name="Maumus F."/>
            <person name="Tiley G.P."/>
            <person name="Fernandez-Pozo N."/>
            <person name="Barry K."/>
            <person name="Chen C."/>
            <person name="Wang M."/>
            <person name="Lipzen A."/>
            <person name="Daum C."/>
            <person name="Saski C.A."/>
            <person name="Payton A.C."/>
            <person name="Mcbreen J.C."/>
            <person name="Conrad R.E."/>
            <person name="Kollar L.M."/>
            <person name="Olsson S."/>
            <person name="Huttunen S."/>
            <person name="Landis J.B."/>
            <person name="Wickett N.J."/>
            <person name="Johnson M.G."/>
            <person name="Rensing S.A."/>
            <person name="Grimwood J."/>
            <person name="Schmutz J."/>
            <person name="Mcdaniel S.F."/>
        </authorList>
    </citation>
    <scope>NUCLEOTIDE SEQUENCE</scope>
    <source>
        <strain evidence="1">R40</strain>
    </source>
</reference>
<dbReference type="EMBL" id="CM026429">
    <property type="protein sequence ID" value="KAG0564471.1"/>
    <property type="molecule type" value="Genomic_DNA"/>
</dbReference>
<comment type="caution">
    <text evidence="1">The sequence shown here is derived from an EMBL/GenBank/DDBJ whole genome shotgun (WGS) entry which is preliminary data.</text>
</comment>
<evidence type="ECO:0000313" key="2">
    <source>
        <dbReference type="Proteomes" id="UP000822688"/>
    </source>
</evidence>
<keyword evidence="2" id="KW-1185">Reference proteome</keyword>
<organism evidence="1 2">
    <name type="scientific">Ceratodon purpureus</name>
    <name type="common">Fire moss</name>
    <name type="synonym">Dicranum purpureum</name>
    <dbReference type="NCBI Taxonomy" id="3225"/>
    <lineage>
        <taxon>Eukaryota</taxon>
        <taxon>Viridiplantae</taxon>
        <taxon>Streptophyta</taxon>
        <taxon>Embryophyta</taxon>
        <taxon>Bryophyta</taxon>
        <taxon>Bryophytina</taxon>
        <taxon>Bryopsida</taxon>
        <taxon>Dicranidae</taxon>
        <taxon>Pseudoditrichales</taxon>
        <taxon>Ditrichaceae</taxon>
        <taxon>Ceratodon</taxon>
    </lineage>
</organism>
<accession>A0A8T0GXH2</accession>